<organism evidence="4 5">
    <name type="scientific">Pseudomonas fluvialis</name>
    <dbReference type="NCBI Taxonomy" id="1793966"/>
    <lineage>
        <taxon>Bacteria</taxon>
        <taxon>Pseudomonadati</taxon>
        <taxon>Pseudomonadota</taxon>
        <taxon>Gammaproteobacteria</taxon>
        <taxon>Pseudomonadales</taxon>
        <taxon>Pseudomonadaceae</taxon>
        <taxon>Pseudomonas</taxon>
    </lineage>
</organism>
<proteinExistence type="predicted"/>
<dbReference type="InterPro" id="IPR025501">
    <property type="entry name" value="MinD_FleN"/>
</dbReference>
<reference evidence="4" key="2">
    <citation type="submission" date="2017-12" db="EMBL/GenBank/DDBJ databases">
        <authorList>
            <person name="Hurst M.R.H."/>
        </authorList>
    </citation>
    <scope>NUCLEOTIDE SEQUENCE [LARGE SCALE GENOMIC DNA]</scope>
    <source>
        <strain evidence="4">ZYSR67-Z</strain>
    </source>
</reference>
<dbReference type="CDD" id="cd02038">
    <property type="entry name" value="FlhG-like"/>
    <property type="match status" value="1"/>
</dbReference>
<dbReference type="RefSeq" id="WP_093985719.1">
    <property type="nucleotide sequence ID" value="NZ_BMDE01000006.1"/>
</dbReference>
<evidence type="ECO:0000256" key="2">
    <source>
        <dbReference type="ARBA" id="ARBA00022840"/>
    </source>
</evidence>
<dbReference type="FunFam" id="3.40.50.300:FF:000158">
    <property type="entry name" value="Site-determining protein"/>
    <property type="match status" value="1"/>
</dbReference>
<keyword evidence="1" id="KW-0547">Nucleotide-binding</keyword>
<keyword evidence="6" id="KW-1185">Reference proteome</keyword>
<dbReference type="EMBL" id="BMDE01000006">
    <property type="protein sequence ID" value="GGH94420.1"/>
    <property type="molecule type" value="Genomic_DNA"/>
</dbReference>
<evidence type="ECO:0000313" key="3">
    <source>
        <dbReference type="EMBL" id="GGH94420.1"/>
    </source>
</evidence>
<dbReference type="Proteomes" id="UP000655550">
    <property type="component" value="Unassembled WGS sequence"/>
</dbReference>
<dbReference type="GO" id="GO:0009898">
    <property type="term" value="C:cytoplasmic side of plasma membrane"/>
    <property type="evidence" value="ECO:0007669"/>
    <property type="project" value="TreeGrafter"/>
</dbReference>
<dbReference type="PANTHER" id="PTHR43384">
    <property type="entry name" value="SEPTUM SITE-DETERMINING PROTEIN MIND HOMOLOG, CHLOROPLASTIC-RELATED"/>
    <property type="match status" value="1"/>
</dbReference>
<dbReference type="GO" id="GO:0005524">
    <property type="term" value="F:ATP binding"/>
    <property type="evidence" value="ECO:0007669"/>
    <property type="project" value="UniProtKB-KW"/>
</dbReference>
<keyword evidence="2" id="KW-0067">ATP-binding</keyword>
<dbReference type="PANTHER" id="PTHR43384:SF4">
    <property type="entry name" value="CELLULOSE BIOSYNTHESIS PROTEIN BCSQ-RELATED"/>
    <property type="match status" value="1"/>
</dbReference>
<dbReference type="GO" id="GO:0016887">
    <property type="term" value="F:ATP hydrolysis activity"/>
    <property type="evidence" value="ECO:0007669"/>
    <property type="project" value="TreeGrafter"/>
</dbReference>
<dbReference type="SUPFAM" id="SSF52540">
    <property type="entry name" value="P-loop containing nucleoside triphosphate hydrolases"/>
    <property type="match status" value="1"/>
</dbReference>
<reference evidence="5" key="3">
    <citation type="submission" date="2017-12" db="EMBL/GenBank/DDBJ databases">
        <authorList>
            <person name="Yu X.-Y."/>
        </authorList>
    </citation>
    <scope>NUCLEOTIDE SEQUENCE [LARGE SCALE GENOMIC DNA]</scope>
    <source>
        <strain evidence="5">ZYSR67-Z</strain>
    </source>
</reference>
<dbReference type="InterPro" id="IPR050625">
    <property type="entry name" value="ParA/MinD_ATPase"/>
</dbReference>
<evidence type="ECO:0000313" key="6">
    <source>
        <dbReference type="Proteomes" id="UP000655550"/>
    </source>
</evidence>
<reference evidence="6" key="4">
    <citation type="journal article" date="2019" name="Int. J. Syst. Evol. Microbiol.">
        <title>The Global Catalogue of Microorganisms (GCM) 10K type strain sequencing project: providing services to taxonomists for standard genome sequencing and annotation.</title>
        <authorList>
            <consortium name="The Broad Institute Genomics Platform"/>
            <consortium name="The Broad Institute Genome Sequencing Center for Infectious Disease"/>
            <person name="Wu L."/>
            <person name="Ma J."/>
        </authorList>
    </citation>
    <scope>NUCLEOTIDE SEQUENCE [LARGE SCALE GENOMIC DNA]</scope>
    <source>
        <strain evidence="6">CCM 8778</strain>
    </source>
</reference>
<dbReference type="EMBL" id="PIYS01000002">
    <property type="protein sequence ID" value="PKF73109.1"/>
    <property type="molecule type" value="Genomic_DNA"/>
</dbReference>
<dbReference type="InterPro" id="IPR033756">
    <property type="entry name" value="YlxH/NBP35"/>
</dbReference>
<dbReference type="Proteomes" id="UP000242861">
    <property type="component" value="Unassembled WGS sequence"/>
</dbReference>
<reference evidence="3" key="1">
    <citation type="journal article" date="2014" name="Int. J. Syst. Evol. Microbiol.">
        <title>Complete genome of a new Firmicutes species belonging to the dominant human colonic microbiota ('Ruminococcus bicirculans') reveals two chromosomes and a selective capacity to utilize plant glucans.</title>
        <authorList>
            <consortium name="NISC Comparative Sequencing Program"/>
            <person name="Wegmann U."/>
            <person name="Louis P."/>
            <person name="Goesmann A."/>
            <person name="Henrissat B."/>
            <person name="Duncan S.H."/>
            <person name="Flint H.J."/>
        </authorList>
    </citation>
    <scope>NUCLEOTIDE SEQUENCE</scope>
    <source>
        <strain evidence="3">CCM 8778</strain>
    </source>
</reference>
<dbReference type="Gene3D" id="3.40.50.300">
    <property type="entry name" value="P-loop containing nucleotide triphosphate hydrolases"/>
    <property type="match status" value="1"/>
</dbReference>
<dbReference type="AlphaFoldDB" id="A0A2I0CUB3"/>
<dbReference type="InterPro" id="IPR033875">
    <property type="entry name" value="FlhG"/>
</dbReference>
<comment type="caution">
    <text evidence="4">The sequence shown here is derived from an EMBL/GenBank/DDBJ whole genome shotgun (WGS) entry which is preliminary data.</text>
</comment>
<evidence type="ECO:0000256" key="1">
    <source>
        <dbReference type="ARBA" id="ARBA00022741"/>
    </source>
</evidence>
<dbReference type="PIRSF" id="PIRSF003092">
    <property type="entry name" value="MinD"/>
    <property type="match status" value="1"/>
</dbReference>
<name>A0A2I0CUB3_9PSED</name>
<sequence>MGSMHPVQVIAVTGGKGGVGKTNVSVNLSLALADLGRRVMLLDADLGLANVDVLLGLTPKRTLADVINGECDLKDVLIQGPGGIRIVPAASGTQSMVQLSPMQHAGLIQAFSEIGDNVDVLVVDTAAGIGDGVVSFVRAAQEVIVVVCDEPTSITDAYALIKLLNRDYGMNRFRVLANMAHSPQEGRNLFAKLTKVTDRFLDDVALQYLGAVPYDESVRKAVQKQRAVYEAFPRSKCSLAFKAIAQKVDSWPLPANPRGHLEFFVERLVQPSTAGTAL</sequence>
<dbReference type="GO" id="GO:0051782">
    <property type="term" value="P:negative regulation of cell division"/>
    <property type="evidence" value="ECO:0007669"/>
    <property type="project" value="TreeGrafter"/>
</dbReference>
<reference evidence="3" key="5">
    <citation type="submission" date="2024-05" db="EMBL/GenBank/DDBJ databases">
        <authorList>
            <person name="Sun Q."/>
            <person name="Sedlacek I."/>
        </authorList>
    </citation>
    <scope>NUCLEOTIDE SEQUENCE</scope>
    <source>
        <strain evidence="3">CCM 8778</strain>
    </source>
</reference>
<dbReference type="InterPro" id="IPR027417">
    <property type="entry name" value="P-loop_NTPase"/>
</dbReference>
<dbReference type="Pfam" id="PF10609">
    <property type="entry name" value="ParA"/>
    <property type="match status" value="1"/>
</dbReference>
<accession>A0A2I0CUB3</accession>
<protein>
    <submittedName>
        <fullName evidence="4">MinD/ParA family protein</fullName>
    </submittedName>
    <submittedName>
        <fullName evidence="3">Site-determining protein</fullName>
    </submittedName>
</protein>
<evidence type="ECO:0000313" key="5">
    <source>
        <dbReference type="Proteomes" id="UP000242861"/>
    </source>
</evidence>
<dbReference type="GO" id="GO:0005829">
    <property type="term" value="C:cytosol"/>
    <property type="evidence" value="ECO:0007669"/>
    <property type="project" value="TreeGrafter"/>
</dbReference>
<evidence type="ECO:0000313" key="4">
    <source>
        <dbReference type="EMBL" id="PKF73109.1"/>
    </source>
</evidence>
<gene>
    <name evidence="4" type="ORF">CW360_01205</name>
    <name evidence="3" type="ORF">GCM10007363_21310</name>
</gene>